<dbReference type="InterPro" id="IPR013083">
    <property type="entry name" value="Znf_RING/FYVE/PHD"/>
</dbReference>
<evidence type="ECO:0000256" key="1">
    <source>
        <dbReference type="ARBA" id="ARBA00000900"/>
    </source>
</evidence>
<dbReference type="Proteomes" id="UP000694864">
    <property type="component" value="Chromosome 11"/>
</dbReference>
<evidence type="ECO:0000256" key="5">
    <source>
        <dbReference type="RuleBase" id="RU369093"/>
    </source>
</evidence>
<proteinExistence type="predicted"/>
<dbReference type="InterPro" id="IPR016024">
    <property type="entry name" value="ARM-type_fold"/>
</dbReference>
<dbReference type="SUPFAM" id="SSF48371">
    <property type="entry name" value="ARM repeat"/>
    <property type="match status" value="1"/>
</dbReference>
<name>A0ABM0UQ48_CAMSA</name>
<comment type="catalytic activity">
    <reaction evidence="1 5">
        <text>S-ubiquitinyl-[E2 ubiquitin-conjugating enzyme]-L-cysteine + [acceptor protein]-L-lysine = [E2 ubiquitin-conjugating enzyme]-L-cysteine + N(6)-ubiquitinyl-[acceptor protein]-L-lysine.</text>
        <dbReference type="EC" id="2.3.2.27"/>
    </reaction>
</comment>
<reference evidence="8" key="2">
    <citation type="submission" date="2025-08" db="UniProtKB">
        <authorList>
            <consortium name="RefSeq"/>
        </authorList>
    </citation>
    <scope>IDENTIFICATION</scope>
    <source>
        <tissue evidence="8">Leaf</tissue>
    </source>
</reference>
<dbReference type="GeneID" id="104727095"/>
<evidence type="ECO:0000313" key="8">
    <source>
        <dbReference type="RefSeq" id="XP_010444405.1"/>
    </source>
</evidence>
<protein>
    <recommendedName>
        <fullName evidence="5 6">U-box domain-containing protein</fullName>
        <ecNumber evidence="5">2.3.2.27</ecNumber>
    </recommendedName>
    <alternativeName>
        <fullName evidence="5">RING-type E3 ubiquitin transferase PUB</fullName>
    </alternativeName>
</protein>
<dbReference type="Gene3D" id="3.30.40.10">
    <property type="entry name" value="Zinc/RING finger domain, C3HC4 (zinc finger)"/>
    <property type="match status" value="1"/>
</dbReference>
<evidence type="ECO:0000313" key="7">
    <source>
        <dbReference type="Proteomes" id="UP000694864"/>
    </source>
</evidence>
<feature type="domain" description="U-box" evidence="6">
    <location>
        <begin position="9"/>
        <end position="83"/>
    </location>
</feature>
<dbReference type="InterPro" id="IPR045210">
    <property type="entry name" value="RING-Ubox_PUB"/>
</dbReference>
<gene>
    <name evidence="8" type="primary">LOC104727095</name>
</gene>
<dbReference type="RefSeq" id="XP_010444405.1">
    <property type="nucleotide sequence ID" value="XM_010446103.2"/>
</dbReference>
<organism evidence="7 8">
    <name type="scientific">Camelina sativa</name>
    <name type="common">False flax</name>
    <name type="synonym">Myagrum sativum</name>
    <dbReference type="NCBI Taxonomy" id="90675"/>
    <lineage>
        <taxon>Eukaryota</taxon>
        <taxon>Viridiplantae</taxon>
        <taxon>Streptophyta</taxon>
        <taxon>Embryophyta</taxon>
        <taxon>Tracheophyta</taxon>
        <taxon>Spermatophyta</taxon>
        <taxon>Magnoliopsida</taxon>
        <taxon>eudicotyledons</taxon>
        <taxon>Gunneridae</taxon>
        <taxon>Pentapetalae</taxon>
        <taxon>rosids</taxon>
        <taxon>malvids</taxon>
        <taxon>Brassicales</taxon>
        <taxon>Brassicaceae</taxon>
        <taxon>Camelineae</taxon>
        <taxon>Camelina</taxon>
    </lineage>
</organism>
<keyword evidence="4 5" id="KW-0833">Ubl conjugation pathway</keyword>
<dbReference type="InterPro" id="IPR003613">
    <property type="entry name" value="Ubox_domain"/>
</dbReference>
<accession>A0ABM0UQ48</accession>
<dbReference type="CDD" id="cd16664">
    <property type="entry name" value="RING-Ubox_PUB"/>
    <property type="match status" value="1"/>
</dbReference>
<dbReference type="SMART" id="SM00504">
    <property type="entry name" value="Ubox"/>
    <property type="match status" value="1"/>
</dbReference>
<comment type="pathway">
    <text evidence="2 5">Protein modification; protein ubiquitination.</text>
</comment>
<keyword evidence="3 5" id="KW-0808">Transferase</keyword>
<evidence type="ECO:0000256" key="4">
    <source>
        <dbReference type="ARBA" id="ARBA00022786"/>
    </source>
</evidence>
<dbReference type="SUPFAM" id="SSF57850">
    <property type="entry name" value="RING/U-box"/>
    <property type="match status" value="1"/>
</dbReference>
<dbReference type="Pfam" id="PF04564">
    <property type="entry name" value="U-box"/>
    <property type="match status" value="1"/>
</dbReference>
<keyword evidence="7" id="KW-1185">Reference proteome</keyword>
<dbReference type="Pfam" id="PF25598">
    <property type="entry name" value="ARM_PUB"/>
    <property type="match status" value="1"/>
</dbReference>
<dbReference type="EC" id="2.3.2.27" evidence="5"/>
<evidence type="ECO:0000256" key="2">
    <source>
        <dbReference type="ARBA" id="ARBA00004906"/>
    </source>
</evidence>
<dbReference type="InterPro" id="IPR045185">
    <property type="entry name" value="PUB22/23/24-like"/>
</dbReference>
<dbReference type="InterPro" id="IPR058678">
    <property type="entry name" value="ARM_PUB"/>
</dbReference>
<comment type="function">
    <text evidence="5">Functions as an E3 ubiquitin ligase.</text>
</comment>
<dbReference type="Gene3D" id="1.25.10.10">
    <property type="entry name" value="Leucine-rich Repeat Variant"/>
    <property type="match status" value="1"/>
</dbReference>
<dbReference type="PANTHER" id="PTHR22849">
    <property type="entry name" value="WDSAM1 PROTEIN"/>
    <property type="match status" value="1"/>
</dbReference>
<dbReference type="PROSITE" id="PS51698">
    <property type="entry name" value="U_BOX"/>
    <property type="match status" value="1"/>
</dbReference>
<dbReference type="PANTHER" id="PTHR22849:SF20">
    <property type="entry name" value="U-BOX DOMAIN-CONTAINING PROTEIN 27-RELATED"/>
    <property type="match status" value="1"/>
</dbReference>
<dbReference type="InterPro" id="IPR011989">
    <property type="entry name" value="ARM-like"/>
</dbReference>
<reference evidence="7" key="1">
    <citation type="journal article" date="2014" name="Nat. Commun.">
        <title>The emerging biofuel crop Camelina sativa retains a highly undifferentiated hexaploid genome structure.</title>
        <authorList>
            <person name="Kagale S."/>
            <person name="Koh C."/>
            <person name="Nixon J."/>
            <person name="Bollina V."/>
            <person name="Clarke W.E."/>
            <person name="Tuteja R."/>
            <person name="Spillane C."/>
            <person name="Robinson S.J."/>
            <person name="Links M.G."/>
            <person name="Clarke C."/>
            <person name="Higgins E.E."/>
            <person name="Huebert T."/>
            <person name="Sharpe A.G."/>
            <person name="Parkin I.A."/>
        </authorList>
    </citation>
    <scope>NUCLEOTIDE SEQUENCE [LARGE SCALE GENOMIC DNA]</scope>
    <source>
        <strain evidence="7">cv. DH55</strain>
    </source>
</reference>
<sequence>MRKDDLCITVPTFFRCPISLDVMKSPVSLCTGVTYDRASIQRWLDGGNNTCPATMQILQNKDFIPNRTLQRLIEIWSDSVRRRGCVESSAELAAPTRDEISDAIDRVKIEKEERDDREVLSKIVRFGRESDDNRGFLAGKDDFVRLLVDLIDQDGFETTSAAKSLVVQEAVKILSLVRTKISDRRRFSNLILTNGRDRLTVIVFLFRTGNVELKIDCAGLLEFIAVDAESKLLIADRDGLVTELMKSISKDSDSTLIESSLSCLVAISSPKRVKLNLIREKLIGDVTKLLSDPTASSVSVTEKCLKLLEILASTKEGRSEICGGDGECLKTVVKKLMKVSTAATEHAVTVLWSVSYLFKEDKALEAVTSANGVTKILLLLQSNCSPAVRRMLTDLLKVFKVNSRSCLSAYDTKTTHIMPF</sequence>
<evidence type="ECO:0000259" key="6">
    <source>
        <dbReference type="PROSITE" id="PS51698"/>
    </source>
</evidence>
<evidence type="ECO:0000256" key="3">
    <source>
        <dbReference type="ARBA" id="ARBA00022679"/>
    </source>
</evidence>